<dbReference type="SUPFAM" id="SSF50494">
    <property type="entry name" value="Trypsin-like serine proteases"/>
    <property type="match status" value="1"/>
</dbReference>
<dbReference type="Gene3D" id="2.40.10.120">
    <property type="match status" value="1"/>
</dbReference>
<protein>
    <submittedName>
        <fullName evidence="1">Trypsin-like peptidase domain-containing protein</fullName>
    </submittedName>
</protein>
<dbReference type="RefSeq" id="WP_263124904.1">
    <property type="nucleotide sequence ID" value="NZ_CP106753.1"/>
</dbReference>
<gene>
    <name evidence="1" type="ORF">N8I74_00310</name>
</gene>
<dbReference type="Proteomes" id="UP001061302">
    <property type="component" value="Chromosome"/>
</dbReference>
<name>A0ABY6DUF7_9NEIS</name>
<evidence type="ECO:0000313" key="1">
    <source>
        <dbReference type="EMBL" id="UXY15493.1"/>
    </source>
</evidence>
<reference evidence="1" key="1">
    <citation type="submission" date="2022-10" db="EMBL/GenBank/DDBJ databases">
        <title>Chitiniphilus purpureus sp. nov., a novel chitin-degrading bacterium isolated from crawfish pond sediment.</title>
        <authorList>
            <person name="Li K."/>
        </authorList>
    </citation>
    <scope>NUCLEOTIDE SEQUENCE</scope>
    <source>
        <strain evidence="1">CD1</strain>
    </source>
</reference>
<evidence type="ECO:0000313" key="2">
    <source>
        <dbReference type="Proteomes" id="UP001061302"/>
    </source>
</evidence>
<keyword evidence="2" id="KW-1185">Reference proteome</keyword>
<proteinExistence type="predicted"/>
<accession>A0ABY6DUF7</accession>
<dbReference type="Pfam" id="PF13365">
    <property type="entry name" value="Trypsin_2"/>
    <property type="match status" value="1"/>
</dbReference>
<sequence>MKNLQDATERICELKGSLVAMDALLPALLKTLPPAIHEAMLHSFEMHAEVARTIMLNSTISDHALKAFERDVARIGVVLAGIGSQVADRAKTAEAVLLTNTRISTYLESQRLTCASGFFFRREERLYLITSRHVLLDETSGHVPDRIEIEVHTDACDLTQHAICPIPLYDEGVALWRQASDEAGVVDIAVIDINAGRLPGNALFHAFDQTHLDPQGEDLEIGDPLMIVGFPPGFHDTAHHLAIARSASLASAHGVRFQQQGYFLTDTRTHCGSSGAAVLRRRVMERRDDASLPWQLLGVYSPRLGAPTTGLQDGTLLGLGGAWYADVLLGLTSAA</sequence>
<organism evidence="1 2">
    <name type="scientific">Chitiniphilus purpureus</name>
    <dbReference type="NCBI Taxonomy" id="2981137"/>
    <lineage>
        <taxon>Bacteria</taxon>
        <taxon>Pseudomonadati</taxon>
        <taxon>Pseudomonadota</taxon>
        <taxon>Betaproteobacteria</taxon>
        <taxon>Neisseriales</taxon>
        <taxon>Chitinibacteraceae</taxon>
        <taxon>Chitiniphilus</taxon>
    </lineage>
</organism>
<dbReference type="EMBL" id="CP106753">
    <property type="protein sequence ID" value="UXY15493.1"/>
    <property type="molecule type" value="Genomic_DNA"/>
</dbReference>
<dbReference type="InterPro" id="IPR009003">
    <property type="entry name" value="Peptidase_S1_PA"/>
</dbReference>